<evidence type="ECO:0000313" key="2">
    <source>
        <dbReference type="EMBL" id="QOW23021.1"/>
    </source>
</evidence>
<dbReference type="CDD" id="cd03190">
    <property type="entry name" value="GST_C_Omega_like"/>
    <property type="match status" value="1"/>
</dbReference>
<dbReference type="InterPro" id="IPR047047">
    <property type="entry name" value="GST_Omega-like_C"/>
</dbReference>
<dbReference type="Gene3D" id="1.20.1050.10">
    <property type="match status" value="1"/>
</dbReference>
<protein>
    <submittedName>
        <fullName evidence="2">Glutathione S-transferase family protein</fullName>
    </submittedName>
</protein>
<dbReference type="Pfam" id="PF13410">
    <property type="entry name" value="GST_C_2"/>
    <property type="match status" value="1"/>
</dbReference>
<dbReference type="RefSeq" id="WP_194035499.1">
    <property type="nucleotide sequence ID" value="NZ_CP063657.1"/>
</dbReference>
<dbReference type="Proteomes" id="UP000593932">
    <property type="component" value="Chromosome"/>
</dbReference>
<dbReference type="SUPFAM" id="SSF47616">
    <property type="entry name" value="GST C-terminal domain-like"/>
    <property type="match status" value="1"/>
</dbReference>
<keyword evidence="3" id="KW-1185">Reference proteome</keyword>
<organism evidence="2 3">
    <name type="scientific">Novilysobacter avium</name>
    <dbReference type="NCBI Taxonomy" id="2781023"/>
    <lineage>
        <taxon>Bacteria</taxon>
        <taxon>Pseudomonadati</taxon>
        <taxon>Pseudomonadota</taxon>
        <taxon>Gammaproteobacteria</taxon>
        <taxon>Lysobacterales</taxon>
        <taxon>Lysobacteraceae</taxon>
        <taxon>Novilysobacter</taxon>
    </lineage>
</organism>
<dbReference type="InterPro" id="IPR004045">
    <property type="entry name" value="Glutathione_S-Trfase_N"/>
</dbReference>
<dbReference type="InterPro" id="IPR036282">
    <property type="entry name" value="Glutathione-S-Trfase_C_sf"/>
</dbReference>
<evidence type="ECO:0000259" key="1">
    <source>
        <dbReference type="PROSITE" id="PS50405"/>
    </source>
</evidence>
<evidence type="ECO:0000313" key="3">
    <source>
        <dbReference type="Proteomes" id="UP000593932"/>
    </source>
</evidence>
<dbReference type="InterPro" id="IPR036249">
    <property type="entry name" value="Thioredoxin-like_sf"/>
</dbReference>
<dbReference type="Gene3D" id="3.40.30.10">
    <property type="entry name" value="Glutaredoxin"/>
    <property type="match status" value="1"/>
</dbReference>
<proteinExistence type="predicted"/>
<dbReference type="PANTHER" id="PTHR32419">
    <property type="entry name" value="GLUTATHIONYL-HYDROQUINONE REDUCTASE"/>
    <property type="match status" value="1"/>
</dbReference>
<dbReference type="SFLD" id="SFLDS00019">
    <property type="entry name" value="Glutathione_Transferase_(cytos"/>
    <property type="match status" value="1"/>
</dbReference>
<name>A0A7S6UMH3_9GAMM</name>
<dbReference type="InterPro" id="IPR010987">
    <property type="entry name" value="Glutathione-S-Trfase_C-like"/>
</dbReference>
<reference evidence="2 3" key="1">
    <citation type="submission" date="2020-10" db="EMBL/GenBank/DDBJ databases">
        <title>complete genome sequencing of Lysobacter sp. H23M41.</title>
        <authorList>
            <person name="Bae J.-W."/>
            <person name="Lee S.-Y."/>
        </authorList>
    </citation>
    <scope>NUCLEOTIDE SEQUENCE [LARGE SCALE GENOMIC DNA]</scope>
    <source>
        <strain evidence="2 3">H23M41</strain>
    </source>
</reference>
<dbReference type="InterPro" id="IPR040079">
    <property type="entry name" value="Glutathione_S-Trfase"/>
</dbReference>
<dbReference type="PROSITE" id="PS50405">
    <property type="entry name" value="GST_CTER"/>
    <property type="match status" value="1"/>
</dbReference>
<dbReference type="EMBL" id="CP063657">
    <property type="protein sequence ID" value="QOW23021.1"/>
    <property type="molecule type" value="Genomic_DNA"/>
</dbReference>
<accession>A0A7S6UMH3</accession>
<sequence length="334" mass="38018">MGLLVDGQWHDKWYDTGDTGGRFERSKSQFRNWITADGSAGPDGRDGFKAESGRYHLYVSYACPWAHRTLLMRAWKGLEQHIGVSVVHPLMLENGWELRTDFDGATGDPLYGFDKTYQLYLKADPHYSGQVTVPTLWDRQRETIVSNESADIIRMLNSAFDGVGAQPGDYYPADLRGEIDRINDTVYEHVNNGVYKAGFCTTQSAYDEAVTALFATLEDLEQRLGNSRYLVGNTLTEADLRLWTTLVRFDAVYVTHFKCDRKRIVDYPNLNGLLRDIYQMPGVAGTVHMDHIRHHYFRSHPTINPHGIVSIGPELDFSAPHDRERLGKREIRGT</sequence>
<dbReference type="Pfam" id="PF13409">
    <property type="entry name" value="GST_N_2"/>
    <property type="match status" value="1"/>
</dbReference>
<dbReference type="PIRSF" id="PIRSF015753">
    <property type="entry name" value="GST"/>
    <property type="match status" value="1"/>
</dbReference>
<dbReference type="SFLD" id="SFLDG01148">
    <property type="entry name" value="Xi_(cytGST)"/>
    <property type="match status" value="1"/>
</dbReference>
<dbReference type="PANTHER" id="PTHR32419:SF6">
    <property type="entry name" value="GLUTATHIONE S-TRANSFERASE OMEGA-LIKE 1-RELATED"/>
    <property type="match status" value="1"/>
</dbReference>
<dbReference type="InterPro" id="IPR016639">
    <property type="entry name" value="GST_Omega/GSH"/>
</dbReference>
<dbReference type="SUPFAM" id="SSF52833">
    <property type="entry name" value="Thioredoxin-like"/>
    <property type="match status" value="1"/>
</dbReference>
<feature type="domain" description="GST C-terminal" evidence="1">
    <location>
        <begin position="172"/>
        <end position="296"/>
    </location>
</feature>
<gene>
    <name evidence="2" type="ORF">INQ42_05550</name>
</gene>
<dbReference type="SFLD" id="SFLDG01206">
    <property type="entry name" value="Xi.1"/>
    <property type="match status" value="1"/>
</dbReference>